<dbReference type="AlphaFoldDB" id="A0AAN6LYQ8"/>
<dbReference type="PROSITE" id="PS51677">
    <property type="entry name" value="NODB"/>
    <property type="match status" value="1"/>
</dbReference>
<dbReference type="EMBL" id="WVTA01000005">
    <property type="protein sequence ID" value="KAK3210203.1"/>
    <property type="molecule type" value="Genomic_DNA"/>
</dbReference>
<name>A0AAN6LYQ8_9PLEO</name>
<evidence type="ECO:0000313" key="3">
    <source>
        <dbReference type="Proteomes" id="UP001280581"/>
    </source>
</evidence>
<evidence type="ECO:0000259" key="1">
    <source>
        <dbReference type="PROSITE" id="PS51677"/>
    </source>
</evidence>
<dbReference type="Pfam" id="PF01522">
    <property type="entry name" value="Polysacc_deac_1"/>
    <property type="match status" value="1"/>
</dbReference>
<dbReference type="Proteomes" id="UP001280581">
    <property type="component" value="Unassembled WGS sequence"/>
</dbReference>
<protein>
    <recommendedName>
        <fullName evidence="1">NodB homology domain-containing protein</fullName>
    </recommendedName>
</protein>
<proteinExistence type="predicted"/>
<dbReference type="GO" id="GO:0005975">
    <property type="term" value="P:carbohydrate metabolic process"/>
    <property type="evidence" value="ECO:0007669"/>
    <property type="project" value="InterPro"/>
</dbReference>
<comment type="caution">
    <text evidence="2">The sequence shown here is derived from an EMBL/GenBank/DDBJ whole genome shotgun (WGS) entry which is preliminary data.</text>
</comment>
<gene>
    <name evidence="2" type="ORF">GRF29_44g1982546</name>
</gene>
<accession>A0AAN6LYQ8</accession>
<dbReference type="PANTHER" id="PTHR43123:SF1">
    <property type="entry name" value="POLYSACCHARIDE DEACETYLASE-RELATED"/>
    <property type="match status" value="1"/>
</dbReference>
<feature type="domain" description="NodB homology" evidence="1">
    <location>
        <begin position="89"/>
        <end position="319"/>
    </location>
</feature>
<organism evidence="2 3">
    <name type="scientific">Pseudopithomyces chartarum</name>
    <dbReference type="NCBI Taxonomy" id="1892770"/>
    <lineage>
        <taxon>Eukaryota</taxon>
        <taxon>Fungi</taxon>
        <taxon>Dikarya</taxon>
        <taxon>Ascomycota</taxon>
        <taxon>Pezizomycotina</taxon>
        <taxon>Dothideomycetes</taxon>
        <taxon>Pleosporomycetidae</taxon>
        <taxon>Pleosporales</taxon>
        <taxon>Massarineae</taxon>
        <taxon>Didymosphaeriaceae</taxon>
        <taxon>Pseudopithomyces</taxon>
    </lineage>
</organism>
<dbReference type="SUPFAM" id="SSF88713">
    <property type="entry name" value="Glycoside hydrolase/deacetylase"/>
    <property type="match status" value="1"/>
</dbReference>
<dbReference type="InterPro" id="IPR011330">
    <property type="entry name" value="Glyco_hydro/deAcase_b/a-brl"/>
</dbReference>
<reference evidence="2 3" key="1">
    <citation type="submission" date="2021-02" db="EMBL/GenBank/DDBJ databases">
        <title>Genome assembly of Pseudopithomyces chartarum.</title>
        <authorList>
            <person name="Jauregui R."/>
            <person name="Singh J."/>
            <person name="Voisey C."/>
        </authorList>
    </citation>
    <scope>NUCLEOTIDE SEQUENCE [LARGE SCALE GENOMIC DNA]</scope>
    <source>
        <strain evidence="2 3">AGR01</strain>
    </source>
</reference>
<sequence length="346" mass="39553">MSTPYNLDADAAKVKPWTWDDKYDFPRDLIGYGPDSLNPQWPNNAKIAVSFVINYEEGAEHTVLNGDLHSETHLWEAPGGTPHVQERAVNIESEYDYGARSGVWRLFRLFNKHGMKYTLYGVGQALEMNPEVAKSSVENGHDIASHAYRWIDYHKMSAEQEKEYIRKGIESIKEVSGVYPKGWYYGRLSPRSHALVWEVYKEMNIPLLWESDSYADDIPYWVDVPAEKDDPNPQGMLMVPYSYDCNDYKFNVPTGFGAPNDFYDHIKGAFDVLYEEGSEGMPKMMTIGLHCRCIGKPARFAALKKFVEYIAAKEGVWVTTRTAIAEHFREKFPYQRGKLAGGSKTL</sequence>
<dbReference type="InterPro" id="IPR002509">
    <property type="entry name" value="NODB_dom"/>
</dbReference>
<dbReference type="GO" id="GO:0016810">
    <property type="term" value="F:hydrolase activity, acting on carbon-nitrogen (but not peptide) bonds"/>
    <property type="evidence" value="ECO:0007669"/>
    <property type="project" value="InterPro"/>
</dbReference>
<dbReference type="PANTHER" id="PTHR43123">
    <property type="entry name" value="POLYSACCHARIDE DEACETYLASE-RELATED"/>
    <property type="match status" value="1"/>
</dbReference>
<dbReference type="Gene3D" id="3.20.20.370">
    <property type="entry name" value="Glycoside hydrolase/deacetylase"/>
    <property type="match status" value="1"/>
</dbReference>
<keyword evidence="3" id="KW-1185">Reference proteome</keyword>
<evidence type="ECO:0000313" key="2">
    <source>
        <dbReference type="EMBL" id="KAK3210203.1"/>
    </source>
</evidence>